<keyword evidence="2" id="KW-1185">Reference proteome</keyword>
<sequence>FWDLPVEITDQILPEIEHHRDLVNFACASQLCSQLAIPRHTEYRVLRLGTSNSAHIWAHLARRPDLARNIREI</sequence>
<reference evidence="1 2" key="1">
    <citation type="journal article" date="2019" name="Nat. Ecol. Evol.">
        <title>Megaphylogeny resolves global patterns of mushroom evolution.</title>
        <authorList>
            <person name="Varga T."/>
            <person name="Krizsan K."/>
            <person name="Foldi C."/>
            <person name="Dima B."/>
            <person name="Sanchez-Garcia M."/>
            <person name="Sanchez-Ramirez S."/>
            <person name="Szollosi G.J."/>
            <person name="Szarkandi J.G."/>
            <person name="Papp V."/>
            <person name="Albert L."/>
            <person name="Andreopoulos W."/>
            <person name="Angelini C."/>
            <person name="Antonin V."/>
            <person name="Barry K.W."/>
            <person name="Bougher N.L."/>
            <person name="Buchanan P."/>
            <person name="Buyck B."/>
            <person name="Bense V."/>
            <person name="Catcheside P."/>
            <person name="Chovatia M."/>
            <person name="Cooper J."/>
            <person name="Damon W."/>
            <person name="Desjardin D."/>
            <person name="Finy P."/>
            <person name="Geml J."/>
            <person name="Haridas S."/>
            <person name="Hughes K."/>
            <person name="Justo A."/>
            <person name="Karasinski D."/>
            <person name="Kautmanova I."/>
            <person name="Kiss B."/>
            <person name="Kocsube S."/>
            <person name="Kotiranta H."/>
            <person name="LaButti K.M."/>
            <person name="Lechner B.E."/>
            <person name="Liimatainen K."/>
            <person name="Lipzen A."/>
            <person name="Lukacs Z."/>
            <person name="Mihaltcheva S."/>
            <person name="Morgado L.N."/>
            <person name="Niskanen T."/>
            <person name="Noordeloos M.E."/>
            <person name="Ohm R.A."/>
            <person name="Ortiz-Santana B."/>
            <person name="Ovrebo C."/>
            <person name="Racz N."/>
            <person name="Riley R."/>
            <person name="Savchenko A."/>
            <person name="Shiryaev A."/>
            <person name="Soop K."/>
            <person name="Spirin V."/>
            <person name="Szebenyi C."/>
            <person name="Tomsovsky M."/>
            <person name="Tulloss R.E."/>
            <person name="Uehling J."/>
            <person name="Grigoriev I.V."/>
            <person name="Vagvolgyi C."/>
            <person name="Papp T."/>
            <person name="Martin F.M."/>
            <person name="Miettinen O."/>
            <person name="Hibbett D.S."/>
            <person name="Nagy L.G."/>
        </authorList>
    </citation>
    <scope>NUCLEOTIDE SEQUENCE [LARGE SCALE GENOMIC DNA]</scope>
    <source>
        <strain evidence="1 2">NL-1719</strain>
    </source>
</reference>
<gene>
    <name evidence="1" type="ORF">BDN72DRAFT_737787</name>
</gene>
<organism evidence="1 2">
    <name type="scientific">Pluteus cervinus</name>
    <dbReference type="NCBI Taxonomy" id="181527"/>
    <lineage>
        <taxon>Eukaryota</taxon>
        <taxon>Fungi</taxon>
        <taxon>Dikarya</taxon>
        <taxon>Basidiomycota</taxon>
        <taxon>Agaricomycotina</taxon>
        <taxon>Agaricomycetes</taxon>
        <taxon>Agaricomycetidae</taxon>
        <taxon>Agaricales</taxon>
        <taxon>Pluteineae</taxon>
        <taxon>Pluteaceae</taxon>
        <taxon>Pluteus</taxon>
    </lineage>
</organism>
<name>A0ACD3A6E0_9AGAR</name>
<evidence type="ECO:0000313" key="1">
    <source>
        <dbReference type="EMBL" id="TFK61262.1"/>
    </source>
</evidence>
<feature type="non-terminal residue" evidence="1">
    <location>
        <position position="73"/>
    </location>
</feature>
<feature type="non-terminal residue" evidence="1">
    <location>
        <position position="1"/>
    </location>
</feature>
<accession>A0ACD3A6E0</accession>
<proteinExistence type="predicted"/>
<dbReference type="EMBL" id="ML208678">
    <property type="protein sequence ID" value="TFK61262.1"/>
    <property type="molecule type" value="Genomic_DNA"/>
</dbReference>
<dbReference type="Proteomes" id="UP000308600">
    <property type="component" value="Unassembled WGS sequence"/>
</dbReference>
<protein>
    <submittedName>
        <fullName evidence="1">Uncharacterized protein</fullName>
    </submittedName>
</protein>
<evidence type="ECO:0000313" key="2">
    <source>
        <dbReference type="Proteomes" id="UP000308600"/>
    </source>
</evidence>